<dbReference type="GO" id="GO:0008168">
    <property type="term" value="F:methyltransferase activity"/>
    <property type="evidence" value="ECO:0007669"/>
    <property type="project" value="UniProtKB-KW"/>
</dbReference>
<protein>
    <submittedName>
        <fullName evidence="7">Cyclopropane-fatty-acyl-phospholipid synthase</fullName>
    </submittedName>
</protein>
<accession>A0A366EU84</accession>
<evidence type="ECO:0000256" key="2">
    <source>
        <dbReference type="ARBA" id="ARBA00022603"/>
    </source>
</evidence>
<dbReference type="PIRSF" id="PIRSF003085">
    <property type="entry name" value="CMAS"/>
    <property type="match status" value="1"/>
</dbReference>
<dbReference type="PANTHER" id="PTHR43667">
    <property type="entry name" value="CYCLOPROPANE-FATTY-ACYL-PHOSPHOLIPID SYNTHASE"/>
    <property type="match status" value="1"/>
</dbReference>
<sequence>MTGADSRLASLKRLLADIHRRIEPGFGFGLWDGATVPETWPADGLRLAIADEGAVAALLKRPNITTFANLWAAGRIDLVNGSIFDLVARRPKGRTRELRKSLASLSTLRALLPFLFVPRGGPWPLEHVGRDRESDGSEGENTRNIAYHYDVSNAFYALWLDSDMVYTCAYFHNWSDDLDAAQRQKLDMTCRKLRLRPGDTLLDIGSGWGSLACHAAEHYGARVLGVTLSERQIALAREKAERRGLSDQVRFEQRDYALIEGDAQFDKIVSVGMFEHVGLANFTKYFETVQRLLKPGGLYLHHAITRPGGSHAARTGKKRPEFQALTRYIFPGGELDYLGRTIANLELAGFEVRDVECWREHYQRTTRFWHDRLWARFDEAAAEVGAATARVWLAYLAACSITFERNNAGVYQTLAMKRVRAPSGLPPTRLDLYR</sequence>
<evidence type="ECO:0000256" key="4">
    <source>
        <dbReference type="ARBA" id="ARBA00022691"/>
    </source>
</evidence>
<gene>
    <name evidence="7" type="ORF">DFR50_13740</name>
</gene>
<dbReference type="Gene3D" id="3.40.50.150">
    <property type="entry name" value="Vaccinia Virus protein VP39"/>
    <property type="match status" value="1"/>
</dbReference>
<evidence type="ECO:0000256" key="5">
    <source>
        <dbReference type="ARBA" id="ARBA00023098"/>
    </source>
</evidence>
<dbReference type="Proteomes" id="UP000253529">
    <property type="component" value="Unassembled WGS sequence"/>
</dbReference>
<feature type="active site" evidence="6">
    <location>
        <position position="399"/>
    </location>
</feature>
<name>A0A366EU84_9HYPH</name>
<evidence type="ECO:0000313" key="7">
    <source>
        <dbReference type="EMBL" id="RBP05055.1"/>
    </source>
</evidence>
<dbReference type="Pfam" id="PF02353">
    <property type="entry name" value="CMAS"/>
    <property type="match status" value="1"/>
</dbReference>
<dbReference type="GO" id="GO:0008610">
    <property type="term" value="P:lipid biosynthetic process"/>
    <property type="evidence" value="ECO:0007669"/>
    <property type="project" value="InterPro"/>
</dbReference>
<evidence type="ECO:0000313" key="8">
    <source>
        <dbReference type="Proteomes" id="UP000253529"/>
    </source>
</evidence>
<proteinExistence type="inferred from homology"/>
<keyword evidence="3" id="KW-0808">Transferase</keyword>
<keyword evidence="8" id="KW-1185">Reference proteome</keyword>
<evidence type="ECO:0000256" key="3">
    <source>
        <dbReference type="ARBA" id="ARBA00022679"/>
    </source>
</evidence>
<comment type="caution">
    <text evidence="7">The sequence shown here is derived from an EMBL/GenBank/DDBJ whole genome shotgun (WGS) entry which is preliminary data.</text>
</comment>
<dbReference type="InterPro" id="IPR003333">
    <property type="entry name" value="CMAS"/>
</dbReference>
<dbReference type="InterPro" id="IPR050723">
    <property type="entry name" value="CFA/CMAS"/>
</dbReference>
<dbReference type="PANTHER" id="PTHR43667:SF1">
    <property type="entry name" value="CYCLOPROPANE-FATTY-ACYL-PHOSPHOLIPID SYNTHASE"/>
    <property type="match status" value="1"/>
</dbReference>
<dbReference type="CDD" id="cd02440">
    <property type="entry name" value="AdoMet_MTases"/>
    <property type="match status" value="1"/>
</dbReference>
<dbReference type="AlphaFoldDB" id="A0A366EU84"/>
<evidence type="ECO:0000256" key="1">
    <source>
        <dbReference type="ARBA" id="ARBA00010815"/>
    </source>
</evidence>
<dbReference type="RefSeq" id="WP_113892018.1">
    <property type="nucleotide sequence ID" value="NZ_QNRK01000037.1"/>
</dbReference>
<dbReference type="OrthoDB" id="9782855at2"/>
<dbReference type="SUPFAM" id="SSF53335">
    <property type="entry name" value="S-adenosyl-L-methionine-dependent methyltransferases"/>
    <property type="match status" value="1"/>
</dbReference>
<dbReference type="InterPro" id="IPR029063">
    <property type="entry name" value="SAM-dependent_MTases_sf"/>
</dbReference>
<keyword evidence="5" id="KW-0443">Lipid metabolism</keyword>
<dbReference type="EMBL" id="QNRK01000037">
    <property type="protein sequence ID" value="RBP05055.1"/>
    <property type="molecule type" value="Genomic_DNA"/>
</dbReference>
<dbReference type="GO" id="GO:0032259">
    <property type="term" value="P:methylation"/>
    <property type="evidence" value="ECO:0007669"/>
    <property type="project" value="UniProtKB-KW"/>
</dbReference>
<comment type="similarity">
    <text evidence="1">Belongs to the CFA/CMAS family.</text>
</comment>
<keyword evidence="4" id="KW-0949">S-adenosyl-L-methionine</keyword>
<reference evidence="7 8" key="1">
    <citation type="submission" date="2018-06" db="EMBL/GenBank/DDBJ databases">
        <title>Genomic Encyclopedia of Type Strains, Phase IV (KMG-IV): sequencing the most valuable type-strain genomes for metagenomic binning, comparative biology and taxonomic classification.</title>
        <authorList>
            <person name="Goeker M."/>
        </authorList>
    </citation>
    <scope>NUCLEOTIDE SEQUENCE [LARGE SCALE GENOMIC DNA]</scope>
    <source>
        <strain evidence="7 8">DSM 24875</strain>
    </source>
</reference>
<evidence type="ECO:0000256" key="6">
    <source>
        <dbReference type="PIRSR" id="PIRSR003085-1"/>
    </source>
</evidence>
<organism evidence="7 8">
    <name type="scientific">Roseiarcus fermentans</name>
    <dbReference type="NCBI Taxonomy" id="1473586"/>
    <lineage>
        <taxon>Bacteria</taxon>
        <taxon>Pseudomonadati</taxon>
        <taxon>Pseudomonadota</taxon>
        <taxon>Alphaproteobacteria</taxon>
        <taxon>Hyphomicrobiales</taxon>
        <taxon>Roseiarcaceae</taxon>
        <taxon>Roseiarcus</taxon>
    </lineage>
</organism>
<keyword evidence="2" id="KW-0489">Methyltransferase</keyword>